<dbReference type="Pfam" id="PF00106">
    <property type="entry name" value="adh_short"/>
    <property type="match status" value="1"/>
</dbReference>
<evidence type="ECO:0000313" key="6">
    <source>
        <dbReference type="Proteomes" id="UP000708208"/>
    </source>
</evidence>
<evidence type="ECO:0000313" key="5">
    <source>
        <dbReference type="EMBL" id="CAG7720700.1"/>
    </source>
</evidence>
<accession>A0A8J2JI65</accession>
<name>A0A8J2JI65_9HEXA</name>
<evidence type="ECO:0000256" key="2">
    <source>
        <dbReference type="ARBA" id="ARBA00022857"/>
    </source>
</evidence>
<reference evidence="5" key="1">
    <citation type="submission" date="2021-06" db="EMBL/GenBank/DDBJ databases">
        <authorList>
            <person name="Hodson N. C."/>
            <person name="Mongue J. A."/>
            <person name="Jaron S. K."/>
        </authorList>
    </citation>
    <scope>NUCLEOTIDE SEQUENCE</scope>
</reference>
<evidence type="ECO:0000256" key="1">
    <source>
        <dbReference type="ARBA" id="ARBA00006484"/>
    </source>
</evidence>
<dbReference type="EMBL" id="CAJVCH010072888">
    <property type="protein sequence ID" value="CAG7720700.1"/>
    <property type="molecule type" value="Genomic_DNA"/>
</dbReference>
<sequence>MSKTKIAIVTGSNKGIGLAIVKQLCKKFDGKVYLTSRDETRGKEAVAALEKLGLRPLYHQLDIDCMDSIREFRKYLEQTHGGIDILINNAAMAYKNNAKEPFGEQARNTVRVNYFGTLNVCRELFPLLRKHARVVHLSSYAGHLLKIQGIEPEASELRHQFSSPDATEASISNLANVFISKAQAGTHLDYGWPDSTYIVSKVAVAALGPIHQKLLDKKRPNDDIIVNIVNPGYVDTDMTSHKGFLTVDEGAACPVYLALLPPHTKSPRGSFVDTDKSIVDWIHGPVPTPVPSK</sequence>
<dbReference type="PANTHER" id="PTHR43963:SF4">
    <property type="entry name" value="CARBONYL REDUCTASE (NADPH)"/>
    <property type="match status" value="1"/>
</dbReference>
<gene>
    <name evidence="5" type="ORF">AFUS01_LOCUS9966</name>
</gene>
<comment type="similarity">
    <text evidence="1">Belongs to the short-chain dehydrogenases/reductases (SDR) family.</text>
</comment>
<protein>
    <recommendedName>
        <fullName evidence="4">carbonyl reductase (NADPH)</fullName>
        <ecNumber evidence="4">1.1.1.184</ecNumber>
    </recommendedName>
</protein>
<dbReference type="InterPro" id="IPR002347">
    <property type="entry name" value="SDR_fam"/>
</dbReference>
<keyword evidence="3" id="KW-0560">Oxidoreductase</keyword>
<keyword evidence="6" id="KW-1185">Reference proteome</keyword>
<dbReference type="EC" id="1.1.1.184" evidence="4"/>
<evidence type="ECO:0000256" key="4">
    <source>
        <dbReference type="ARBA" id="ARBA00026118"/>
    </source>
</evidence>
<dbReference type="AlphaFoldDB" id="A0A8J2JI65"/>
<dbReference type="Proteomes" id="UP000708208">
    <property type="component" value="Unassembled WGS sequence"/>
</dbReference>
<dbReference type="InterPro" id="IPR045313">
    <property type="entry name" value="CBR1-like"/>
</dbReference>
<keyword evidence="2" id="KW-0521">NADP</keyword>
<proteinExistence type="inferred from homology"/>
<dbReference type="GO" id="GO:0004090">
    <property type="term" value="F:carbonyl reductase (NADPH) activity"/>
    <property type="evidence" value="ECO:0007669"/>
    <property type="project" value="UniProtKB-EC"/>
</dbReference>
<dbReference type="OrthoDB" id="7289984at2759"/>
<dbReference type="PANTHER" id="PTHR43963">
    <property type="entry name" value="CARBONYL REDUCTASE 1-RELATED"/>
    <property type="match status" value="1"/>
</dbReference>
<evidence type="ECO:0000256" key="3">
    <source>
        <dbReference type="ARBA" id="ARBA00023002"/>
    </source>
</evidence>
<organism evidence="5 6">
    <name type="scientific">Allacma fusca</name>
    <dbReference type="NCBI Taxonomy" id="39272"/>
    <lineage>
        <taxon>Eukaryota</taxon>
        <taxon>Metazoa</taxon>
        <taxon>Ecdysozoa</taxon>
        <taxon>Arthropoda</taxon>
        <taxon>Hexapoda</taxon>
        <taxon>Collembola</taxon>
        <taxon>Symphypleona</taxon>
        <taxon>Sminthuridae</taxon>
        <taxon>Allacma</taxon>
    </lineage>
</organism>
<comment type="caution">
    <text evidence="5">The sequence shown here is derived from an EMBL/GenBank/DDBJ whole genome shotgun (WGS) entry which is preliminary data.</text>
</comment>
<dbReference type="CDD" id="cd05324">
    <property type="entry name" value="carb_red_PTCR-like_SDR_c"/>
    <property type="match status" value="1"/>
</dbReference>